<organism evidence="2 3">
    <name type="scientific">Marchantia polymorpha subsp. ruderalis</name>
    <dbReference type="NCBI Taxonomy" id="1480154"/>
    <lineage>
        <taxon>Eukaryota</taxon>
        <taxon>Viridiplantae</taxon>
        <taxon>Streptophyta</taxon>
        <taxon>Embryophyta</taxon>
        <taxon>Marchantiophyta</taxon>
        <taxon>Marchantiopsida</taxon>
        <taxon>Marchantiidae</taxon>
        <taxon>Marchantiales</taxon>
        <taxon>Marchantiaceae</taxon>
        <taxon>Marchantia</taxon>
    </lineage>
</organism>
<dbReference type="EMBL" id="LVLJ01000172">
    <property type="protein sequence ID" value="OAE35441.1"/>
    <property type="molecule type" value="Genomic_DNA"/>
</dbReference>
<name>A0A176WS59_MARPO</name>
<evidence type="ECO:0000313" key="2">
    <source>
        <dbReference type="EMBL" id="OAE35441.1"/>
    </source>
</evidence>
<comment type="caution">
    <text evidence="2">The sequence shown here is derived from an EMBL/GenBank/DDBJ whole genome shotgun (WGS) entry which is preliminary data.</text>
</comment>
<evidence type="ECO:0000313" key="3">
    <source>
        <dbReference type="Proteomes" id="UP000077202"/>
    </source>
</evidence>
<reference evidence="2" key="1">
    <citation type="submission" date="2016-03" db="EMBL/GenBank/DDBJ databases">
        <title>Mechanisms controlling the formation of the plant cell surface in tip-growing cells are functionally conserved among land plants.</title>
        <authorList>
            <person name="Honkanen S."/>
            <person name="Jones V.A."/>
            <person name="Morieri G."/>
            <person name="Champion C."/>
            <person name="Hetherington A.J."/>
            <person name="Kelly S."/>
            <person name="Saint-Marcoux D."/>
            <person name="Proust H."/>
            <person name="Prescott H."/>
            <person name="Dolan L."/>
        </authorList>
    </citation>
    <scope>NUCLEOTIDE SEQUENCE [LARGE SCALE GENOMIC DNA]</scope>
    <source>
        <tissue evidence="2">Whole gametophyte</tissue>
    </source>
</reference>
<protein>
    <submittedName>
        <fullName evidence="2">Uncharacterized protein</fullName>
    </submittedName>
</protein>
<proteinExistence type="predicted"/>
<feature type="compositionally biased region" description="Polar residues" evidence="1">
    <location>
        <begin position="18"/>
        <end position="30"/>
    </location>
</feature>
<dbReference type="Proteomes" id="UP000077202">
    <property type="component" value="Unassembled WGS sequence"/>
</dbReference>
<feature type="region of interest" description="Disordered" evidence="1">
    <location>
        <begin position="1"/>
        <end position="30"/>
    </location>
</feature>
<dbReference type="AlphaFoldDB" id="A0A176WS59"/>
<sequence>MTDYNNVFGDDSSPPWLTASQENEEGQGNQLVPTCDVLILGLGLATQVARTSSSQQPNMVNKYGVAEGSNHGGSAQELQNTAVLVKDLRGALT</sequence>
<evidence type="ECO:0000256" key="1">
    <source>
        <dbReference type="SAM" id="MobiDB-lite"/>
    </source>
</evidence>
<accession>A0A176WS59</accession>
<keyword evidence="3" id="KW-1185">Reference proteome</keyword>
<gene>
    <name evidence="2" type="ORF">AXG93_2587s1560</name>
</gene>